<sequence length="66" mass="7088">MSVGFDPERRCVVGLVANDEIVRPVNIGLQTPVGKPTGDAGVIEQDLRLGAFDLDVFIVENLTIHA</sequence>
<keyword evidence="2" id="KW-1185">Reference proteome</keyword>
<dbReference type="EMBL" id="JBHSWG010000001">
    <property type="protein sequence ID" value="MFC6759156.1"/>
    <property type="molecule type" value="Genomic_DNA"/>
</dbReference>
<dbReference type="Proteomes" id="UP001596353">
    <property type="component" value="Unassembled WGS sequence"/>
</dbReference>
<organism evidence="1 2">
    <name type="scientific">Sulfitobacter porphyrae</name>
    <dbReference type="NCBI Taxonomy" id="1246864"/>
    <lineage>
        <taxon>Bacteria</taxon>
        <taxon>Pseudomonadati</taxon>
        <taxon>Pseudomonadota</taxon>
        <taxon>Alphaproteobacteria</taxon>
        <taxon>Rhodobacterales</taxon>
        <taxon>Roseobacteraceae</taxon>
        <taxon>Sulfitobacter</taxon>
    </lineage>
</organism>
<proteinExistence type="predicted"/>
<accession>A0ABW2B0K8</accession>
<evidence type="ECO:0000313" key="1">
    <source>
        <dbReference type="EMBL" id="MFC6759156.1"/>
    </source>
</evidence>
<gene>
    <name evidence="1" type="ORF">ACFQFQ_06045</name>
</gene>
<comment type="caution">
    <text evidence="1">The sequence shown here is derived from an EMBL/GenBank/DDBJ whole genome shotgun (WGS) entry which is preliminary data.</text>
</comment>
<name>A0ABW2B0K8_9RHOB</name>
<evidence type="ECO:0000313" key="2">
    <source>
        <dbReference type="Proteomes" id="UP001596353"/>
    </source>
</evidence>
<reference evidence="2" key="1">
    <citation type="journal article" date="2019" name="Int. J. Syst. Evol. Microbiol.">
        <title>The Global Catalogue of Microorganisms (GCM) 10K type strain sequencing project: providing services to taxonomists for standard genome sequencing and annotation.</title>
        <authorList>
            <consortium name="The Broad Institute Genomics Platform"/>
            <consortium name="The Broad Institute Genome Sequencing Center for Infectious Disease"/>
            <person name="Wu L."/>
            <person name="Ma J."/>
        </authorList>
    </citation>
    <scope>NUCLEOTIDE SEQUENCE [LARGE SCALE GENOMIC DNA]</scope>
    <source>
        <strain evidence="2">CCUG 66188</strain>
    </source>
</reference>
<protein>
    <submittedName>
        <fullName evidence="1">Uncharacterized protein</fullName>
    </submittedName>
</protein>